<comment type="caution">
    <text evidence="3">The sequence shown here is derived from an EMBL/GenBank/DDBJ whole genome shotgun (WGS) entry which is preliminary data.</text>
</comment>
<protein>
    <submittedName>
        <fullName evidence="3">Uncharacterized protein</fullName>
    </submittedName>
</protein>
<keyword evidence="4" id="KW-1185">Reference proteome</keyword>
<accession>A0AAV5KE81</accession>
<feature type="transmembrane region" description="Helical" evidence="2">
    <location>
        <begin position="12"/>
        <end position="31"/>
    </location>
</feature>
<dbReference type="EMBL" id="BPVZ01000061">
    <property type="protein sequence ID" value="GKV22834.1"/>
    <property type="molecule type" value="Genomic_DNA"/>
</dbReference>
<evidence type="ECO:0000256" key="1">
    <source>
        <dbReference type="SAM" id="MobiDB-lite"/>
    </source>
</evidence>
<keyword evidence="2" id="KW-0472">Membrane</keyword>
<gene>
    <name evidence="3" type="ORF">SLEP1_g32655</name>
</gene>
<organism evidence="3 4">
    <name type="scientific">Rubroshorea leprosula</name>
    <dbReference type="NCBI Taxonomy" id="152421"/>
    <lineage>
        <taxon>Eukaryota</taxon>
        <taxon>Viridiplantae</taxon>
        <taxon>Streptophyta</taxon>
        <taxon>Embryophyta</taxon>
        <taxon>Tracheophyta</taxon>
        <taxon>Spermatophyta</taxon>
        <taxon>Magnoliopsida</taxon>
        <taxon>eudicotyledons</taxon>
        <taxon>Gunneridae</taxon>
        <taxon>Pentapetalae</taxon>
        <taxon>rosids</taxon>
        <taxon>malvids</taxon>
        <taxon>Malvales</taxon>
        <taxon>Dipterocarpaceae</taxon>
        <taxon>Rubroshorea</taxon>
    </lineage>
</organism>
<dbReference type="Proteomes" id="UP001054252">
    <property type="component" value="Unassembled WGS sequence"/>
</dbReference>
<proteinExistence type="predicted"/>
<dbReference type="AlphaFoldDB" id="A0AAV5KE81"/>
<keyword evidence="2" id="KW-1133">Transmembrane helix</keyword>
<feature type="compositionally biased region" description="Basic and acidic residues" evidence="1">
    <location>
        <begin position="72"/>
        <end position="81"/>
    </location>
</feature>
<evidence type="ECO:0000313" key="4">
    <source>
        <dbReference type="Proteomes" id="UP001054252"/>
    </source>
</evidence>
<feature type="region of interest" description="Disordered" evidence="1">
    <location>
        <begin position="94"/>
        <end position="115"/>
    </location>
</feature>
<reference evidence="3 4" key="1">
    <citation type="journal article" date="2021" name="Commun. Biol.">
        <title>The genome of Shorea leprosula (Dipterocarpaceae) highlights the ecological relevance of drought in aseasonal tropical rainforests.</title>
        <authorList>
            <person name="Ng K.K.S."/>
            <person name="Kobayashi M.J."/>
            <person name="Fawcett J.A."/>
            <person name="Hatakeyama M."/>
            <person name="Paape T."/>
            <person name="Ng C.H."/>
            <person name="Ang C.C."/>
            <person name="Tnah L.H."/>
            <person name="Lee C.T."/>
            <person name="Nishiyama T."/>
            <person name="Sese J."/>
            <person name="O'Brien M.J."/>
            <person name="Copetti D."/>
            <person name="Mohd Noor M.I."/>
            <person name="Ong R.C."/>
            <person name="Putra M."/>
            <person name="Sireger I.Z."/>
            <person name="Indrioko S."/>
            <person name="Kosugi Y."/>
            <person name="Izuno A."/>
            <person name="Isagi Y."/>
            <person name="Lee S.L."/>
            <person name="Shimizu K.K."/>
        </authorList>
    </citation>
    <scope>NUCLEOTIDE SEQUENCE [LARGE SCALE GENOMIC DNA]</scope>
    <source>
        <strain evidence="3">214</strain>
    </source>
</reference>
<keyword evidence="2" id="KW-0812">Transmembrane</keyword>
<feature type="region of interest" description="Disordered" evidence="1">
    <location>
        <begin position="56"/>
        <end position="81"/>
    </location>
</feature>
<evidence type="ECO:0000313" key="3">
    <source>
        <dbReference type="EMBL" id="GKV22834.1"/>
    </source>
</evidence>
<feature type="compositionally biased region" description="Polar residues" evidence="1">
    <location>
        <begin position="56"/>
        <end position="66"/>
    </location>
</feature>
<sequence length="115" mass="13303">MYISSLRTHSSFFFFVLWFFVGLESFFNIKWDIGKDGESRDSTSLMEERDGASQYLSMNPNCTKMSPSIGEDLERKAPMPHIIDVERKRRAKWQQMKTGIGVEEKDTDPQRNGAS</sequence>
<name>A0AAV5KE81_9ROSI</name>
<evidence type="ECO:0000256" key="2">
    <source>
        <dbReference type="SAM" id="Phobius"/>
    </source>
</evidence>